<evidence type="ECO:0008006" key="4">
    <source>
        <dbReference type="Google" id="ProtNLM"/>
    </source>
</evidence>
<evidence type="ECO:0000313" key="3">
    <source>
        <dbReference type="Proteomes" id="UP000242875"/>
    </source>
</evidence>
<sequence length="112" mass="13021">MPFYELVCIARSNLLQANLKDLVRTSTLQILDHGGVVRGFQNLGDRPIPHRIKKHQVYHNDGKYWLMHFDTNPTVVEGLTKKLRTDPRVIRHTVVRLGSKLEDVLQRPDQTR</sequence>
<comment type="similarity">
    <text evidence="1">Belongs to the bacterial ribosomal protein bS6 family.</text>
</comment>
<dbReference type="OrthoDB" id="10259681at2759"/>
<dbReference type="EMBL" id="MVBO01000025">
    <property type="protein sequence ID" value="OZJ04951.1"/>
    <property type="molecule type" value="Genomic_DNA"/>
</dbReference>
<dbReference type="Pfam" id="PF01250">
    <property type="entry name" value="Ribosomal_S6"/>
    <property type="match status" value="1"/>
</dbReference>
<name>A0A261Y2X9_9FUNG</name>
<dbReference type="InterPro" id="IPR035980">
    <property type="entry name" value="Ribosomal_bS6_sf"/>
</dbReference>
<dbReference type="SUPFAM" id="SSF54995">
    <property type="entry name" value="Ribosomal protein S6"/>
    <property type="match status" value="1"/>
</dbReference>
<dbReference type="InterPro" id="IPR014717">
    <property type="entry name" value="Transl_elong_EF1B/ribsomal_bS6"/>
</dbReference>
<keyword evidence="3" id="KW-1185">Reference proteome</keyword>
<reference evidence="2 3" key="1">
    <citation type="journal article" date="2017" name="Mycologia">
        <title>Bifiguratus adelaidae, gen. et sp. nov., a new member of Mucoromycotina in endophytic and soil-dwelling habitats.</title>
        <authorList>
            <person name="Torres-Cruz T.J."/>
            <person name="Billingsley Tobias T.L."/>
            <person name="Almatruk M."/>
            <person name="Hesse C."/>
            <person name="Kuske C.R."/>
            <person name="Desiro A."/>
            <person name="Benucci G.M."/>
            <person name="Bonito G."/>
            <person name="Stajich J.E."/>
            <person name="Dunlap C."/>
            <person name="Arnold A.E."/>
            <person name="Porras-Alfaro A."/>
        </authorList>
    </citation>
    <scope>NUCLEOTIDE SEQUENCE [LARGE SCALE GENOMIC DNA]</scope>
    <source>
        <strain evidence="2 3">AZ0501</strain>
    </source>
</reference>
<organism evidence="2 3">
    <name type="scientific">Bifiguratus adelaidae</name>
    <dbReference type="NCBI Taxonomy" id="1938954"/>
    <lineage>
        <taxon>Eukaryota</taxon>
        <taxon>Fungi</taxon>
        <taxon>Fungi incertae sedis</taxon>
        <taxon>Mucoromycota</taxon>
        <taxon>Mucoromycotina</taxon>
        <taxon>Endogonomycetes</taxon>
        <taxon>Endogonales</taxon>
        <taxon>Endogonales incertae sedis</taxon>
        <taxon>Bifiguratus</taxon>
    </lineage>
</organism>
<dbReference type="PANTHER" id="PTHR21011">
    <property type="entry name" value="MITOCHONDRIAL 28S RIBOSOMAL PROTEIN S6"/>
    <property type="match status" value="1"/>
</dbReference>
<comment type="caution">
    <text evidence="2">The sequence shown here is derived from an EMBL/GenBank/DDBJ whole genome shotgun (WGS) entry which is preliminary data.</text>
</comment>
<evidence type="ECO:0000313" key="2">
    <source>
        <dbReference type="EMBL" id="OZJ04951.1"/>
    </source>
</evidence>
<evidence type="ECO:0000256" key="1">
    <source>
        <dbReference type="ARBA" id="ARBA00009512"/>
    </source>
</evidence>
<dbReference type="Proteomes" id="UP000242875">
    <property type="component" value="Unassembled WGS sequence"/>
</dbReference>
<dbReference type="GO" id="GO:0005763">
    <property type="term" value="C:mitochondrial small ribosomal subunit"/>
    <property type="evidence" value="ECO:0007669"/>
    <property type="project" value="TreeGrafter"/>
</dbReference>
<dbReference type="GO" id="GO:0070181">
    <property type="term" value="F:small ribosomal subunit rRNA binding"/>
    <property type="evidence" value="ECO:0007669"/>
    <property type="project" value="TreeGrafter"/>
</dbReference>
<dbReference type="GO" id="GO:0006412">
    <property type="term" value="P:translation"/>
    <property type="evidence" value="ECO:0007669"/>
    <property type="project" value="InterPro"/>
</dbReference>
<dbReference type="AlphaFoldDB" id="A0A261Y2X9"/>
<dbReference type="InterPro" id="IPR000529">
    <property type="entry name" value="Ribosomal_bS6"/>
</dbReference>
<protein>
    <recommendedName>
        <fullName evidence="4">Ribosomal protein S6</fullName>
    </recommendedName>
</protein>
<gene>
    <name evidence="2" type="ORF">BZG36_01746</name>
</gene>
<proteinExistence type="inferred from homology"/>
<dbReference type="CDD" id="cd15465">
    <property type="entry name" value="bS6_mito"/>
    <property type="match status" value="1"/>
</dbReference>
<dbReference type="NCBIfam" id="TIGR00166">
    <property type="entry name" value="S6"/>
    <property type="match status" value="1"/>
</dbReference>
<dbReference type="PANTHER" id="PTHR21011:SF1">
    <property type="entry name" value="SMALL RIBOSOMAL SUBUNIT PROTEIN BS6M"/>
    <property type="match status" value="1"/>
</dbReference>
<dbReference type="Gene3D" id="3.30.70.60">
    <property type="match status" value="1"/>
</dbReference>
<dbReference type="GO" id="GO:0003735">
    <property type="term" value="F:structural constituent of ribosome"/>
    <property type="evidence" value="ECO:0007669"/>
    <property type="project" value="InterPro"/>
</dbReference>
<accession>A0A261Y2X9</accession>